<dbReference type="RefSeq" id="WP_231893101.1">
    <property type="nucleotide sequence ID" value="NZ_JAPDIQ010000006.1"/>
</dbReference>
<gene>
    <name evidence="1" type="ORF">OMP44_15035</name>
</gene>
<name>A0ABT6IJ89_9PSED</name>
<dbReference type="InterPro" id="IPR009057">
    <property type="entry name" value="Homeodomain-like_sf"/>
</dbReference>
<dbReference type="Proteomes" id="UP001157461">
    <property type="component" value="Unassembled WGS sequence"/>
</dbReference>
<organism evidence="1 2">
    <name type="scientific">Pseudomonas flavocrustae</name>
    <dbReference type="NCBI Taxonomy" id="2991719"/>
    <lineage>
        <taxon>Bacteria</taxon>
        <taxon>Pseudomonadati</taxon>
        <taxon>Pseudomonadota</taxon>
        <taxon>Gammaproteobacteria</taxon>
        <taxon>Pseudomonadales</taxon>
        <taxon>Pseudomonadaceae</taxon>
        <taxon>Pseudomonas</taxon>
    </lineage>
</organism>
<dbReference type="SUPFAM" id="SSF46689">
    <property type="entry name" value="Homeodomain-like"/>
    <property type="match status" value="1"/>
</dbReference>
<reference evidence="1 2" key="1">
    <citation type="submission" date="2022-10" db="EMBL/GenBank/DDBJ databases">
        <title>A novel Pseudomonas species, isolated from Passiflora incarnata leaves.</title>
        <authorList>
            <person name="Cueva-Yesquen L.G."/>
            <person name="Fantinatti-Garboggini F."/>
        </authorList>
    </citation>
    <scope>NUCLEOTIDE SEQUENCE [LARGE SCALE GENOMIC DNA]</scope>
    <source>
        <strain evidence="1 2">CBMAI 2609</strain>
    </source>
</reference>
<protein>
    <submittedName>
        <fullName evidence="1">Helix-turn-helix domain-containing protein</fullName>
    </submittedName>
</protein>
<accession>A0ABT6IJ89</accession>
<proteinExistence type="predicted"/>
<comment type="caution">
    <text evidence="1">The sequence shown here is derived from an EMBL/GenBank/DDBJ whole genome shotgun (WGS) entry which is preliminary data.</text>
</comment>
<dbReference type="Pfam" id="PF13384">
    <property type="entry name" value="HTH_23"/>
    <property type="match status" value="1"/>
</dbReference>
<dbReference type="EMBL" id="JAPDIQ010000006">
    <property type="protein sequence ID" value="MDH4764202.1"/>
    <property type="molecule type" value="Genomic_DNA"/>
</dbReference>
<keyword evidence="2" id="KW-1185">Reference proteome</keyword>
<sequence length="83" mass="9404">MSLREVDRLKVIQAVTEGFITPTRAAQRLQLTTRQVHCLVQRYRDTGVSGLISRTRGQPSNHQLRPKAQPSCVSRLALRAWPP</sequence>
<evidence type="ECO:0000313" key="1">
    <source>
        <dbReference type="EMBL" id="MDH4764202.1"/>
    </source>
</evidence>
<evidence type="ECO:0000313" key="2">
    <source>
        <dbReference type="Proteomes" id="UP001157461"/>
    </source>
</evidence>